<feature type="transmembrane region" description="Helical" evidence="8">
    <location>
        <begin position="230"/>
        <end position="254"/>
    </location>
</feature>
<proteinExistence type="predicted"/>
<dbReference type="GO" id="GO:0022857">
    <property type="term" value="F:transmembrane transporter activity"/>
    <property type="evidence" value="ECO:0007669"/>
    <property type="project" value="InterPro"/>
</dbReference>
<dbReference type="Pfam" id="PF02653">
    <property type="entry name" value="BPD_transp_2"/>
    <property type="match status" value="1"/>
</dbReference>
<keyword evidence="5 8" id="KW-0812">Transmembrane</keyword>
<feature type="transmembrane region" description="Helical" evidence="8">
    <location>
        <begin position="275"/>
        <end position="297"/>
    </location>
</feature>
<keyword evidence="3" id="KW-1003">Cell membrane</keyword>
<dbReference type="AlphaFoldDB" id="A0A1C3NXX1"/>
<comment type="subcellular location">
    <subcellularLocation>
        <location evidence="1">Cell membrane</location>
        <topology evidence="1">Multi-pass membrane protein</topology>
    </subcellularLocation>
</comment>
<feature type="transmembrane region" description="Helical" evidence="8">
    <location>
        <begin position="303"/>
        <end position="322"/>
    </location>
</feature>
<dbReference type="Proteomes" id="UP000199013">
    <property type="component" value="Unassembled WGS sequence"/>
</dbReference>
<gene>
    <name evidence="9" type="ORF">FDG2_2525</name>
</gene>
<dbReference type="PANTHER" id="PTHR32196:SF21">
    <property type="entry name" value="ABC TRANSPORTER PERMEASE PROTEIN YPHD-RELATED"/>
    <property type="match status" value="1"/>
</dbReference>
<keyword evidence="6 8" id="KW-1133">Transmembrane helix</keyword>
<dbReference type="CDD" id="cd06579">
    <property type="entry name" value="TM_PBP1_transp_AraH_like"/>
    <property type="match status" value="1"/>
</dbReference>
<evidence type="ECO:0000256" key="3">
    <source>
        <dbReference type="ARBA" id="ARBA00022475"/>
    </source>
</evidence>
<sequence>MHGNVRFRQGDPLSHVARSQGLRGARPAASIERLTQHIAGVNGGVSDKIPKEAPPKGVLAHRRALALSVELRVISAGPLVVLFALWMVFGLLSPYFLTRENLTNILIQSCIVGLLALASFLVIMVGSLDISLGATVSLSTLIGAVLIRDMGAVGWLIIPIMIGVGMAVGLINSLVIIVCRINNAFIVTLGMLYVVQSAGYVVSSGSQQPFPSHELSLIANGTLLGVPGPIILLFFAGLALSFFIKSVVLGRWIVAIGGNRDAALKVGIPVRKVMFSIYIIAGAIAGLTGALVAGLNSAGTPDAGGTTILFAIAAVVIGGANLAGGRGSVWSTLVGVVILATISNGLALLSVPPTWTPLAIGGVLVAAVGLDTLRQTVEGRLRVRQAQVQGAVL</sequence>
<keyword evidence="7 8" id="KW-0472">Membrane</keyword>
<evidence type="ECO:0000313" key="9">
    <source>
        <dbReference type="EMBL" id="SBW22368.1"/>
    </source>
</evidence>
<feature type="transmembrane region" description="Helical" evidence="8">
    <location>
        <begin position="329"/>
        <end position="349"/>
    </location>
</feature>
<keyword evidence="2" id="KW-0813">Transport</keyword>
<dbReference type="EMBL" id="FLUV01001055">
    <property type="protein sequence ID" value="SBW22368.1"/>
    <property type="molecule type" value="Genomic_DNA"/>
</dbReference>
<dbReference type="GO" id="GO:0005886">
    <property type="term" value="C:plasma membrane"/>
    <property type="evidence" value="ECO:0007669"/>
    <property type="project" value="UniProtKB-SubCell"/>
</dbReference>
<organism evidence="9 10">
    <name type="scientific">Candidatus Protofrankia californiensis</name>
    <dbReference type="NCBI Taxonomy" id="1839754"/>
    <lineage>
        <taxon>Bacteria</taxon>
        <taxon>Bacillati</taxon>
        <taxon>Actinomycetota</taxon>
        <taxon>Actinomycetes</taxon>
        <taxon>Frankiales</taxon>
        <taxon>Frankiaceae</taxon>
        <taxon>Protofrankia</taxon>
    </lineage>
</organism>
<evidence type="ECO:0000256" key="4">
    <source>
        <dbReference type="ARBA" id="ARBA00022519"/>
    </source>
</evidence>
<name>A0A1C3NXX1_9ACTN</name>
<evidence type="ECO:0000313" key="10">
    <source>
        <dbReference type="Proteomes" id="UP000199013"/>
    </source>
</evidence>
<feature type="transmembrane region" description="Helical" evidence="8">
    <location>
        <begin position="355"/>
        <end position="373"/>
    </location>
</feature>
<accession>A0A1C3NXX1</accession>
<dbReference type="PANTHER" id="PTHR32196">
    <property type="entry name" value="ABC TRANSPORTER PERMEASE PROTEIN YPHD-RELATED-RELATED"/>
    <property type="match status" value="1"/>
</dbReference>
<evidence type="ECO:0000256" key="7">
    <source>
        <dbReference type="ARBA" id="ARBA00023136"/>
    </source>
</evidence>
<evidence type="ECO:0000256" key="6">
    <source>
        <dbReference type="ARBA" id="ARBA00022989"/>
    </source>
</evidence>
<dbReference type="InterPro" id="IPR001851">
    <property type="entry name" value="ABC_transp_permease"/>
</dbReference>
<feature type="transmembrane region" description="Helical" evidence="8">
    <location>
        <begin position="184"/>
        <end position="202"/>
    </location>
</feature>
<feature type="transmembrane region" description="Helical" evidence="8">
    <location>
        <begin position="105"/>
        <end position="123"/>
    </location>
</feature>
<evidence type="ECO:0000256" key="5">
    <source>
        <dbReference type="ARBA" id="ARBA00022692"/>
    </source>
</evidence>
<feature type="transmembrane region" description="Helical" evidence="8">
    <location>
        <begin position="130"/>
        <end position="147"/>
    </location>
</feature>
<keyword evidence="10" id="KW-1185">Reference proteome</keyword>
<protein>
    <submittedName>
        <fullName evidence="9">Putative membrane protein</fullName>
    </submittedName>
</protein>
<keyword evidence="4" id="KW-0997">Cell inner membrane</keyword>
<reference evidence="10" key="1">
    <citation type="submission" date="2016-02" db="EMBL/GenBank/DDBJ databases">
        <authorList>
            <person name="Wibberg D."/>
        </authorList>
    </citation>
    <scope>NUCLEOTIDE SEQUENCE [LARGE SCALE GENOMIC DNA]</scope>
</reference>
<evidence type="ECO:0000256" key="1">
    <source>
        <dbReference type="ARBA" id="ARBA00004651"/>
    </source>
</evidence>
<evidence type="ECO:0000256" key="8">
    <source>
        <dbReference type="SAM" id="Phobius"/>
    </source>
</evidence>
<feature type="transmembrane region" description="Helical" evidence="8">
    <location>
        <begin position="153"/>
        <end position="177"/>
    </location>
</feature>
<feature type="transmembrane region" description="Helical" evidence="8">
    <location>
        <begin position="71"/>
        <end position="93"/>
    </location>
</feature>
<evidence type="ECO:0000256" key="2">
    <source>
        <dbReference type="ARBA" id="ARBA00022448"/>
    </source>
</evidence>